<name>A0ABW2BTB3_9PSEU</name>
<dbReference type="InterPro" id="IPR046342">
    <property type="entry name" value="CBS_dom_sf"/>
</dbReference>
<comment type="caution">
    <text evidence="3">The sequence shown here is derived from an EMBL/GenBank/DDBJ whole genome shotgun (WGS) entry which is preliminary data.</text>
</comment>
<dbReference type="PROSITE" id="PS51371">
    <property type="entry name" value="CBS"/>
    <property type="match status" value="2"/>
</dbReference>
<dbReference type="Pfam" id="PF00483">
    <property type="entry name" value="NTP_transferase"/>
    <property type="match status" value="1"/>
</dbReference>
<dbReference type="PANTHER" id="PTHR22572">
    <property type="entry name" value="SUGAR-1-PHOSPHATE GUANYL TRANSFERASE"/>
    <property type="match status" value="1"/>
</dbReference>
<dbReference type="EMBL" id="JBHSXX010000001">
    <property type="protein sequence ID" value="MFC6866262.1"/>
    <property type="molecule type" value="Genomic_DNA"/>
</dbReference>
<dbReference type="SUPFAM" id="SSF54631">
    <property type="entry name" value="CBS-domain pair"/>
    <property type="match status" value="1"/>
</dbReference>
<proteinExistence type="predicted"/>
<dbReference type="InterPro" id="IPR050486">
    <property type="entry name" value="Mannose-1P_guanyltransferase"/>
</dbReference>
<dbReference type="Proteomes" id="UP001596337">
    <property type="component" value="Unassembled WGS sequence"/>
</dbReference>
<accession>A0ABW2BTB3</accession>
<keyword evidence="4" id="KW-1185">Reference proteome</keyword>
<feature type="domain" description="CBS" evidence="2">
    <location>
        <begin position="1"/>
        <end position="62"/>
    </location>
</feature>
<dbReference type="CDD" id="cd06426">
    <property type="entry name" value="NTP_transferase_like_2"/>
    <property type="match status" value="1"/>
</dbReference>
<dbReference type="SMART" id="SM00116">
    <property type="entry name" value="CBS"/>
    <property type="match status" value="2"/>
</dbReference>
<feature type="domain" description="CBS" evidence="2">
    <location>
        <begin position="70"/>
        <end position="127"/>
    </location>
</feature>
<evidence type="ECO:0000313" key="3">
    <source>
        <dbReference type="EMBL" id="MFC6866262.1"/>
    </source>
</evidence>
<dbReference type="InterPro" id="IPR005835">
    <property type="entry name" value="NTP_transferase_dom"/>
</dbReference>
<sequence length="353" mass="38339">MDTRQVSLSDALLPSKSSLRNCLAAMHLTGFDTAFLVDSESRLIGAVTAEDVRAALVNGSDIDSCAGDLVTEPAVVTTKDDTRSRVIDVMRAVGVSQVPVVDDSGRVVGLHAANGMIGTPHRRNWAVIIAGGFGKRLAPVTNTIPKPMVRVAGRPILEHLILHLASSGIRRILVSVNYLGHMIQEYFGDGSAFGCAIEYLWDDEDQPLGTGGPLRLLCDFESQPDEPLLVLNGDLVTGFAVGKLLDAHAARGAVATIAASEYHHEVPFGVVENENGWLRRIAEKPVHTWPVNSGIYVLEPFLLSRVPKGKLYPITNLFEECLERGEPVGVWRMDDPWQDVGKPEELARARGQR</sequence>
<keyword evidence="1" id="KW-0129">CBS domain</keyword>
<organism evidence="3 4">
    <name type="scientific">Haloechinothrix salitolerans</name>
    <dbReference type="NCBI Taxonomy" id="926830"/>
    <lineage>
        <taxon>Bacteria</taxon>
        <taxon>Bacillati</taxon>
        <taxon>Actinomycetota</taxon>
        <taxon>Actinomycetes</taxon>
        <taxon>Pseudonocardiales</taxon>
        <taxon>Pseudonocardiaceae</taxon>
        <taxon>Haloechinothrix</taxon>
    </lineage>
</organism>
<reference evidence="4" key="1">
    <citation type="journal article" date="2019" name="Int. J. Syst. Evol. Microbiol.">
        <title>The Global Catalogue of Microorganisms (GCM) 10K type strain sequencing project: providing services to taxonomists for standard genome sequencing and annotation.</title>
        <authorList>
            <consortium name="The Broad Institute Genomics Platform"/>
            <consortium name="The Broad Institute Genome Sequencing Center for Infectious Disease"/>
            <person name="Wu L."/>
            <person name="Ma J."/>
        </authorList>
    </citation>
    <scope>NUCLEOTIDE SEQUENCE [LARGE SCALE GENOMIC DNA]</scope>
    <source>
        <strain evidence="4">KCTC 32255</strain>
    </source>
</reference>
<dbReference type="Gene3D" id="3.10.580.10">
    <property type="entry name" value="CBS-domain"/>
    <property type="match status" value="1"/>
</dbReference>
<evidence type="ECO:0000313" key="4">
    <source>
        <dbReference type="Proteomes" id="UP001596337"/>
    </source>
</evidence>
<dbReference type="InterPro" id="IPR029044">
    <property type="entry name" value="Nucleotide-diphossugar_trans"/>
</dbReference>
<dbReference type="Gene3D" id="3.90.550.10">
    <property type="entry name" value="Spore Coat Polysaccharide Biosynthesis Protein SpsA, Chain A"/>
    <property type="match status" value="1"/>
</dbReference>
<evidence type="ECO:0000256" key="1">
    <source>
        <dbReference type="PROSITE-ProRule" id="PRU00703"/>
    </source>
</evidence>
<evidence type="ECO:0000259" key="2">
    <source>
        <dbReference type="PROSITE" id="PS51371"/>
    </source>
</evidence>
<dbReference type="RefSeq" id="WP_345407517.1">
    <property type="nucleotide sequence ID" value="NZ_BAABLA010000123.1"/>
</dbReference>
<gene>
    <name evidence="3" type="ORF">ACFQGD_03805</name>
</gene>
<dbReference type="Pfam" id="PF00571">
    <property type="entry name" value="CBS"/>
    <property type="match status" value="1"/>
</dbReference>
<dbReference type="SUPFAM" id="SSF53448">
    <property type="entry name" value="Nucleotide-diphospho-sugar transferases"/>
    <property type="match status" value="1"/>
</dbReference>
<protein>
    <submittedName>
        <fullName evidence="3">Nucleotidyltransferase family protein</fullName>
    </submittedName>
</protein>
<dbReference type="InterPro" id="IPR000644">
    <property type="entry name" value="CBS_dom"/>
</dbReference>